<protein>
    <recommendedName>
        <fullName evidence="3">F-box domain-containing protein</fullName>
    </recommendedName>
</protein>
<organism evidence="1 2">
    <name type="scientific">Meristemomyces frigidus</name>
    <dbReference type="NCBI Taxonomy" id="1508187"/>
    <lineage>
        <taxon>Eukaryota</taxon>
        <taxon>Fungi</taxon>
        <taxon>Dikarya</taxon>
        <taxon>Ascomycota</taxon>
        <taxon>Pezizomycotina</taxon>
        <taxon>Dothideomycetes</taxon>
        <taxon>Dothideomycetidae</taxon>
        <taxon>Mycosphaerellales</taxon>
        <taxon>Teratosphaeriaceae</taxon>
        <taxon>Meristemomyces</taxon>
    </lineage>
</organism>
<dbReference type="AlphaFoldDB" id="A0AAN7T904"/>
<evidence type="ECO:0008006" key="3">
    <source>
        <dbReference type="Google" id="ProtNLM"/>
    </source>
</evidence>
<reference evidence="1" key="1">
    <citation type="submission" date="2023-08" db="EMBL/GenBank/DDBJ databases">
        <title>Black Yeasts Isolated from many extreme environments.</title>
        <authorList>
            <person name="Coleine C."/>
            <person name="Stajich J.E."/>
            <person name="Selbmann L."/>
        </authorList>
    </citation>
    <scope>NUCLEOTIDE SEQUENCE</scope>
    <source>
        <strain evidence="1">CCFEE 5401</strain>
    </source>
</reference>
<sequence>MDYGTYNCRDYYVTTVPVLHATITKTSTQPHDRPPLHRHESWAELEHRSRSPASFQPKFPLLKLPLELRLEIFSYLLPRTKELGADSNPLTAHARSFSAVQKRREKGMLVPATASPSAAARQDRTGGTTTNNIVWLRGQMSILSVCRQLHTECTELVYSRNTFLLFLTYSRIDWRYRFLLPTGMAPTKTFPFLEVVPERYRRLVKRVVVNVDHVDAYTGMTKFNVGGKGLVWGLRRQVQRLVLTLGAGDEEGLGPDEKPRLLNSLSIRISNSNAIVDALDRRNRNGAEVKVAEDLDIMLEPFRQLYGVRHACVSGAITAASARDLEVAMKSAVPTVSATLDSDLAGGLGALKPVTGLCVYGNDVE</sequence>
<comment type="caution">
    <text evidence="1">The sequence shown here is derived from an EMBL/GenBank/DDBJ whole genome shotgun (WGS) entry which is preliminary data.</text>
</comment>
<name>A0AAN7T904_9PEZI</name>
<dbReference type="Proteomes" id="UP001310890">
    <property type="component" value="Unassembled WGS sequence"/>
</dbReference>
<proteinExistence type="predicted"/>
<dbReference type="PANTHER" id="PTHR42085:SF7">
    <property type="entry name" value="F-BOX DOMAIN-CONTAINING PROTEIN"/>
    <property type="match status" value="1"/>
</dbReference>
<accession>A0AAN7T904</accession>
<evidence type="ECO:0000313" key="2">
    <source>
        <dbReference type="Proteomes" id="UP001310890"/>
    </source>
</evidence>
<dbReference type="EMBL" id="JAVRRL010000141">
    <property type="protein sequence ID" value="KAK5107080.1"/>
    <property type="molecule type" value="Genomic_DNA"/>
</dbReference>
<dbReference type="InterPro" id="IPR038883">
    <property type="entry name" value="AN11006-like"/>
</dbReference>
<dbReference type="PANTHER" id="PTHR42085">
    <property type="entry name" value="F-BOX DOMAIN-CONTAINING PROTEIN"/>
    <property type="match status" value="1"/>
</dbReference>
<gene>
    <name evidence="1" type="ORF">LTR62_001864</name>
</gene>
<evidence type="ECO:0000313" key="1">
    <source>
        <dbReference type="EMBL" id="KAK5107080.1"/>
    </source>
</evidence>